<dbReference type="EMBL" id="MU826357">
    <property type="protein sequence ID" value="KAJ7379487.1"/>
    <property type="molecule type" value="Genomic_DNA"/>
</dbReference>
<evidence type="ECO:0000313" key="2">
    <source>
        <dbReference type="EMBL" id="KAJ7379487.1"/>
    </source>
</evidence>
<evidence type="ECO:0000313" key="3">
    <source>
        <dbReference type="Proteomes" id="UP001163046"/>
    </source>
</evidence>
<dbReference type="AlphaFoldDB" id="A0A9W9ZD55"/>
<name>A0A9W9ZD55_9CNID</name>
<accession>A0A9W9ZD55</accession>
<proteinExistence type="predicted"/>
<dbReference type="Proteomes" id="UP001163046">
    <property type="component" value="Unassembled WGS sequence"/>
</dbReference>
<protein>
    <submittedName>
        <fullName evidence="2">Uncharacterized protein</fullName>
    </submittedName>
</protein>
<organism evidence="2 3">
    <name type="scientific">Desmophyllum pertusum</name>
    <dbReference type="NCBI Taxonomy" id="174260"/>
    <lineage>
        <taxon>Eukaryota</taxon>
        <taxon>Metazoa</taxon>
        <taxon>Cnidaria</taxon>
        <taxon>Anthozoa</taxon>
        <taxon>Hexacorallia</taxon>
        <taxon>Scleractinia</taxon>
        <taxon>Caryophylliina</taxon>
        <taxon>Caryophylliidae</taxon>
        <taxon>Desmophyllum</taxon>
    </lineage>
</organism>
<reference evidence="2" key="1">
    <citation type="submission" date="2023-01" db="EMBL/GenBank/DDBJ databases">
        <title>Genome assembly of the deep-sea coral Lophelia pertusa.</title>
        <authorList>
            <person name="Herrera S."/>
            <person name="Cordes E."/>
        </authorList>
    </citation>
    <scope>NUCLEOTIDE SEQUENCE</scope>
    <source>
        <strain evidence="2">USNM1676648</strain>
        <tissue evidence="2">Polyp</tissue>
    </source>
</reference>
<gene>
    <name evidence="2" type="ORF">OS493_015271</name>
</gene>
<sequence>MAVVSAYFGVLILVYCTFQLVDCSCSSCSCCGEISQQCMQQCTDPNDCTKCVEMREDCEAQYCKKRSPEEWKPKARPNPVLIPDQNGELPLSGKRELTLKYLLRDILARREKNGHH</sequence>
<evidence type="ECO:0000256" key="1">
    <source>
        <dbReference type="SAM" id="SignalP"/>
    </source>
</evidence>
<feature type="signal peptide" evidence="1">
    <location>
        <begin position="1"/>
        <end position="23"/>
    </location>
</feature>
<keyword evidence="1" id="KW-0732">Signal</keyword>
<comment type="caution">
    <text evidence="2">The sequence shown here is derived from an EMBL/GenBank/DDBJ whole genome shotgun (WGS) entry which is preliminary data.</text>
</comment>
<feature type="chain" id="PRO_5040770110" evidence="1">
    <location>
        <begin position="24"/>
        <end position="116"/>
    </location>
</feature>
<keyword evidence="3" id="KW-1185">Reference proteome</keyword>